<dbReference type="EMBL" id="DVHH01000006">
    <property type="protein sequence ID" value="HIR54022.1"/>
    <property type="molecule type" value="Genomic_DNA"/>
</dbReference>
<dbReference type="GO" id="GO:0030170">
    <property type="term" value="F:pyridoxal phosphate binding"/>
    <property type="evidence" value="ECO:0007669"/>
    <property type="project" value="InterPro"/>
</dbReference>
<evidence type="ECO:0000256" key="2">
    <source>
        <dbReference type="ARBA" id="ARBA00002513"/>
    </source>
</evidence>
<comment type="subunit">
    <text evidence="3">Homodimer.</text>
</comment>
<evidence type="ECO:0000313" key="8">
    <source>
        <dbReference type="EMBL" id="HIR54022.1"/>
    </source>
</evidence>
<dbReference type="InterPro" id="IPR004839">
    <property type="entry name" value="Aminotransferase_I/II_large"/>
</dbReference>
<dbReference type="InterPro" id="IPR001917">
    <property type="entry name" value="Aminotrans_II_pyridoxalP_BS"/>
</dbReference>
<evidence type="ECO:0000313" key="9">
    <source>
        <dbReference type="Proteomes" id="UP000824238"/>
    </source>
</evidence>
<dbReference type="InterPro" id="IPR015422">
    <property type="entry name" value="PyrdxlP-dep_Trfase_small"/>
</dbReference>
<comment type="caution">
    <text evidence="8">The sequence shown here is derived from an EMBL/GenBank/DDBJ whole genome shotgun (WGS) entry which is preliminary data.</text>
</comment>
<comment type="similarity">
    <text evidence="6">Belongs to the class-II pyridoxal-phosphate-dependent aminotransferase family.</text>
</comment>
<evidence type="ECO:0000256" key="6">
    <source>
        <dbReference type="RuleBase" id="RU003693"/>
    </source>
</evidence>
<dbReference type="Gene3D" id="3.90.1150.10">
    <property type="entry name" value="Aspartate Aminotransferase, domain 1"/>
    <property type="match status" value="1"/>
</dbReference>
<evidence type="ECO:0000259" key="7">
    <source>
        <dbReference type="Pfam" id="PF00155"/>
    </source>
</evidence>
<keyword evidence="8" id="KW-0032">Aminotransferase</keyword>
<accession>A0A9D1IY76</accession>
<protein>
    <submittedName>
        <fullName evidence="8">Pyridoxal phosphate-dependent aminotransferase family protein</fullName>
    </submittedName>
</protein>
<keyword evidence="5 6" id="KW-0663">Pyridoxal phosphate</keyword>
<comment type="cofactor">
    <cofactor evidence="1 6">
        <name>pyridoxal 5'-phosphate</name>
        <dbReference type="ChEBI" id="CHEBI:597326"/>
    </cofactor>
</comment>
<dbReference type="Gene3D" id="3.40.640.10">
    <property type="entry name" value="Type I PLP-dependent aspartate aminotransferase-like (Major domain)"/>
    <property type="match status" value="1"/>
</dbReference>
<dbReference type="Pfam" id="PF00155">
    <property type="entry name" value="Aminotran_1_2"/>
    <property type="match status" value="1"/>
</dbReference>
<reference evidence="8" key="1">
    <citation type="submission" date="2020-10" db="EMBL/GenBank/DDBJ databases">
        <authorList>
            <person name="Gilroy R."/>
        </authorList>
    </citation>
    <scope>NUCLEOTIDE SEQUENCE</scope>
    <source>
        <strain evidence="8">ChiGjej3B3-7149</strain>
    </source>
</reference>
<evidence type="ECO:0000256" key="1">
    <source>
        <dbReference type="ARBA" id="ARBA00001933"/>
    </source>
</evidence>
<name>A0A9D1IY76_9FIRM</name>
<dbReference type="PANTHER" id="PTHR13693:SF3">
    <property type="entry name" value="LD36009P"/>
    <property type="match status" value="1"/>
</dbReference>
<proteinExistence type="inferred from homology"/>
<dbReference type="InterPro" id="IPR015424">
    <property type="entry name" value="PyrdxlP-dep_Trfase"/>
</dbReference>
<keyword evidence="4" id="KW-0808">Transferase</keyword>
<dbReference type="AlphaFoldDB" id="A0A9D1IY76"/>
<dbReference type="InterPro" id="IPR050087">
    <property type="entry name" value="AON_synthase_class-II"/>
</dbReference>
<evidence type="ECO:0000256" key="3">
    <source>
        <dbReference type="ARBA" id="ARBA00011738"/>
    </source>
</evidence>
<dbReference type="SUPFAM" id="SSF53383">
    <property type="entry name" value="PLP-dependent transferases"/>
    <property type="match status" value="1"/>
</dbReference>
<evidence type="ECO:0000256" key="4">
    <source>
        <dbReference type="ARBA" id="ARBA00022679"/>
    </source>
</evidence>
<comment type="function">
    <text evidence="2">Catalyzes the decarboxylative condensation of pimeloyl-[acyl-carrier protein] and L-alanine to produce 8-amino-7-oxononanoate (AON), [acyl-carrier protein], and carbon dioxide.</text>
</comment>
<dbReference type="PANTHER" id="PTHR13693">
    <property type="entry name" value="CLASS II AMINOTRANSFERASE/8-AMINO-7-OXONONANOATE SYNTHASE"/>
    <property type="match status" value="1"/>
</dbReference>
<sequence length="393" mass="42500">MDLFAKCAAYTTARECREKGIYPYFHALESRQDTEVIMEGRRRIMLGSNNYLGLTAAPEVVAAAEAALAEYGTGCSGSRFLNGTLRLHLELERELADFVHMDGAVTFSTGFQSNLGIISALVGRGDYVVCDRENHASIYDGCRLSFGKMLRYRHADMDDLEAKLRAVPESAGCLIVTDGVFSMGGDIAKLPEICELAARYGARVMVDDAHGLGVIGEGGRGTASHFGLEGKVDVIMGTFSKSLASLGGYMAASELVCDYVRHNSRPFIFSASIPPSACAAALAALRLLRERPELPRRLLSLASYARAGLKARGLRIIESETPIIPIYTYEMENTLTSAKRLYDAGVYVNPVLPPAAAPGECLLRVSCMATHTEALLDEAMDIIAEVLGKDEHV</sequence>
<gene>
    <name evidence="8" type="ORF">IAD36_00240</name>
</gene>
<evidence type="ECO:0000256" key="5">
    <source>
        <dbReference type="ARBA" id="ARBA00022898"/>
    </source>
</evidence>
<dbReference type="GO" id="GO:0008483">
    <property type="term" value="F:transaminase activity"/>
    <property type="evidence" value="ECO:0007669"/>
    <property type="project" value="UniProtKB-KW"/>
</dbReference>
<dbReference type="PROSITE" id="PS00599">
    <property type="entry name" value="AA_TRANSFER_CLASS_2"/>
    <property type="match status" value="1"/>
</dbReference>
<dbReference type="Proteomes" id="UP000824238">
    <property type="component" value="Unassembled WGS sequence"/>
</dbReference>
<reference evidence="8" key="2">
    <citation type="journal article" date="2021" name="PeerJ">
        <title>Extensive microbial diversity within the chicken gut microbiome revealed by metagenomics and culture.</title>
        <authorList>
            <person name="Gilroy R."/>
            <person name="Ravi A."/>
            <person name="Getino M."/>
            <person name="Pursley I."/>
            <person name="Horton D.L."/>
            <person name="Alikhan N.F."/>
            <person name="Baker D."/>
            <person name="Gharbi K."/>
            <person name="Hall N."/>
            <person name="Watson M."/>
            <person name="Adriaenssens E.M."/>
            <person name="Foster-Nyarko E."/>
            <person name="Jarju S."/>
            <person name="Secka A."/>
            <person name="Antonio M."/>
            <person name="Oren A."/>
            <person name="Chaudhuri R.R."/>
            <person name="La Ragione R."/>
            <person name="Hildebrand F."/>
            <person name="Pallen M.J."/>
        </authorList>
    </citation>
    <scope>NUCLEOTIDE SEQUENCE</scope>
    <source>
        <strain evidence="8">ChiGjej3B3-7149</strain>
    </source>
</reference>
<dbReference type="InterPro" id="IPR015421">
    <property type="entry name" value="PyrdxlP-dep_Trfase_major"/>
</dbReference>
<feature type="domain" description="Aminotransferase class I/classII large" evidence="7">
    <location>
        <begin position="44"/>
        <end position="383"/>
    </location>
</feature>
<organism evidence="8 9">
    <name type="scientific">Candidatus Scatomorpha intestinigallinarum</name>
    <dbReference type="NCBI Taxonomy" id="2840923"/>
    <lineage>
        <taxon>Bacteria</taxon>
        <taxon>Bacillati</taxon>
        <taxon>Bacillota</taxon>
        <taxon>Clostridia</taxon>
        <taxon>Eubacteriales</taxon>
        <taxon>Candidatus Scatomorpha</taxon>
    </lineage>
</organism>